<comment type="subcellular location">
    <subcellularLocation>
        <location evidence="1">Cytoplasm</location>
    </subcellularLocation>
</comment>
<name>A0A835CWD0_APHGI</name>
<dbReference type="Pfam" id="PF14497">
    <property type="entry name" value="GST_C_3"/>
    <property type="match status" value="1"/>
</dbReference>
<dbReference type="CDD" id="cd07957">
    <property type="entry name" value="Anticodon_Ia_Met"/>
    <property type="match status" value="1"/>
</dbReference>
<keyword evidence="9" id="KW-0694">RNA-binding</keyword>
<sequence>MILSTNEGNPNALKLIIGAKLGDKNVNLSVVKTSDESLGRLPALKLPCGTTLFSSRAALEYLFDNSIKDNCSVNKWLEWDSTQLQPALVSYGSSGSLDTSHKPRIWALLKDLNATLKNNKYLINNDDLTSADVSIWTSLWSTIISTPVGKEITKDFPNVDRWITDIEQLPIVKKSLDEFKIERGIKAISSIQAVSWFPMNSYTGGRKTNAPTTSCVTMDSPTEVSDLEIDNIKKNWIKPSHPSIKAPQYPVLPKKGERNILVTSALPYVNNVPHLGNIIGCVLSADIFARYCRQRSYNTLYISGTDEYGTATEAKALEENLSPQEICDKYFSIHNDIYRWFGIGFDHFGRTTTPEQTEIVQDLFLRIKSQGYIITESVDQLLCENCDRFLADRFVEGTCPGCKYEDARGDQCDGCGHLVNATELIKPRCKVCSKTPIIKASTQFFIDLPKLEPKLREWASSVESGWSSVARAVTKPWLRDGLKQRCITRDLKWGIPVPLDGYRDKVFYVWFDAPLGYVSITKRYTKDYEKWWKPDDTTDVNLYQFMAKDNVPFHAIMFPATLIAANEKHILVKNIMATEYLNYEDTKFSKSRGTGVFGTDARETGIPADVWRFYLAYIRPESQDSNFNWVDLATKNNSELLNNFGNFVNRSLMFAGNNFNSTVPDMYLRDEDINVLALVQRELNGYLQSLEQAKLRDGLRHLLAISKHGNQYMQSQQPWVKVKGNDDDKKIAGTIIGICCNLSCLLAALLGPFMPNTSRQLRTQLGLDSSLYGFIPETVSILLPAGHKLGKASPLFNKIEDSKIEELRKKYGGKQENGNSSSSTPSKAPKIDNATELEAAISKQGLLVRELKAKQDKTVWQPQVQILLQLKKQLADLAASSSSSSSAPSTPKVDNVNELEAAILKQGLLVRELKAKEDKTVWQPQVQILLELKKKLADLTESSTKTVNSSTIGDKKNSPTQNGVVDKAALEDKIAKQALVVRELKAKEDKSVWQPQVEILLKLKKELADAGGVIPTNPADKKSKKKK</sequence>
<dbReference type="SUPFAM" id="SSF47323">
    <property type="entry name" value="Anticodon-binding domain of a subclass of class I aminoacyl-tRNA synthetases"/>
    <property type="match status" value="1"/>
</dbReference>
<evidence type="ECO:0000256" key="5">
    <source>
        <dbReference type="ARBA" id="ARBA00022490"/>
    </source>
</evidence>
<dbReference type="SMART" id="SM00991">
    <property type="entry name" value="WHEP-TRS"/>
    <property type="match status" value="3"/>
</dbReference>
<dbReference type="Gene3D" id="1.10.730.10">
    <property type="entry name" value="Isoleucyl-tRNA Synthetase, Domain 1"/>
    <property type="match status" value="1"/>
</dbReference>
<gene>
    <name evidence="18" type="ORF">HCN44_009622</name>
</gene>
<dbReference type="Gene3D" id="3.40.50.620">
    <property type="entry name" value="HUPs"/>
    <property type="match status" value="1"/>
</dbReference>
<dbReference type="NCBIfam" id="TIGR00398">
    <property type="entry name" value="metG"/>
    <property type="match status" value="1"/>
</dbReference>
<dbReference type="InterPro" id="IPR004046">
    <property type="entry name" value="GST_C"/>
</dbReference>
<dbReference type="InterPro" id="IPR000738">
    <property type="entry name" value="WHEP-TRS_dom"/>
</dbReference>
<dbReference type="InterPro" id="IPR014758">
    <property type="entry name" value="Met-tRNA_synth"/>
</dbReference>
<feature type="domain" description="WHEP-TRS" evidence="17">
    <location>
        <begin position="895"/>
        <end position="950"/>
    </location>
</feature>
<evidence type="ECO:0000256" key="4">
    <source>
        <dbReference type="ARBA" id="ARBA00018335"/>
    </source>
</evidence>
<evidence type="ECO:0000256" key="12">
    <source>
        <dbReference type="ARBA" id="ARBA00030904"/>
    </source>
</evidence>
<evidence type="ECO:0000256" key="8">
    <source>
        <dbReference type="ARBA" id="ARBA00022840"/>
    </source>
</evidence>
<dbReference type="InterPro" id="IPR041598">
    <property type="entry name" value="MARS_N"/>
</dbReference>
<dbReference type="InterPro" id="IPR001412">
    <property type="entry name" value="aa-tRNA-synth_I_CS"/>
</dbReference>
<comment type="similarity">
    <text evidence="2 14">Belongs to the class-I aminoacyl-tRNA synthetase family.</text>
</comment>
<keyword evidence="5" id="KW-0963">Cytoplasm</keyword>
<dbReference type="InterPro" id="IPR009080">
    <property type="entry name" value="tRNAsynth_Ia_anticodon-bd"/>
</dbReference>
<dbReference type="GO" id="GO:0005829">
    <property type="term" value="C:cytosol"/>
    <property type="evidence" value="ECO:0007669"/>
    <property type="project" value="TreeGrafter"/>
</dbReference>
<evidence type="ECO:0000256" key="11">
    <source>
        <dbReference type="ARBA" id="ARBA00023146"/>
    </source>
</evidence>
<evidence type="ECO:0000259" key="16">
    <source>
        <dbReference type="PROSITE" id="PS50405"/>
    </source>
</evidence>
<feature type="domain" description="WHEP-TRS" evidence="17">
    <location>
        <begin position="966"/>
        <end position="1021"/>
    </location>
</feature>
<evidence type="ECO:0000256" key="14">
    <source>
        <dbReference type="RuleBase" id="RU363039"/>
    </source>
</evidence>
<dbReference type="InterPro" id="IPR010987">
    <property type="entry name" value="Glutathione-S-Trfase_C-like"/>
</dbReference>
<dbReference type="SUPFAM" id="SSF57770">
    <property type="entry name" value="Methionyl-tRNA synthetase (MetRS), Zn-domain"/>
    <property type="match status" value="1"/>
</dbReference>
<evidence type="ECO:0000256" key="15">
    <source>
        <dbReference type="SAM" id="MobiDB-lite"/>
    </source>
</evidence>
<dbReference type="SUPFAM" id="SSF52374">
    <property type="entry name" value="Nucleotidylyl transferase"/>
    <property type="match status" value="1"/>
</dbReference>
<dbReference type="Proteomes" id="UP000639338">
    <property type="component" value="Unassembled WGS sequence"/>
</dbReference>
<dbReference type="InterPro" id="IPR029038">
    <property type="entry name" value="MetRS_Zn"/>
</dbReference>
<feature type="compositionally biased region" description="Polar residues" evidence="15">
    <location>
        <begin position="816"/>
        <end position="826"/>
    </location>
</feature>
<dbReference type="InterPro" id="IPR014729">
    <property type="entry name" value="Rossmann-like_a/b/a_fold"/>
</dbReference>
<feature type="domain" description="GST C-terminal" evidence="16">
    <location>
        <begin position="66"/>
        <end position="188"/>
    </location>
</feature>
<evidence type="ECO:0000256" key="10">
    <source>
        <dbReference type="ARBA" id="ARBA00022917"/>
    </source>
</evidence>
<dbReference type="InterPro" id="IPR015413">
    <property type="entry name" value="Methionyl/Leucyl_tRNA_Synth"/>
</dbReference>
<dbReference type="PROSITE" id="PS00178">
    <property type="entry name" value="AA_TRNA_LIGASE_I"/>
    <property type="match status" value="1"/>
</dbReference>
<dbReference type="Pfam" id="PF18485">
    <property type="entry name" value="GST_N_5"/>
    <property type="match status" value="1"/>
</dbReference>
<keyword evidence="11 14" id="KW-0030">Aminoacyl-tRNA synthetase</keyword>
<dbReference type="GO" id="GO:0017101">
    <property type="term" value="C:aminoacyl-tRNA synthetase multienzyme complex"/>
    <property type="evidence" value="ECO:0007669"/>
    <property type="project" value="TreeGrafter"/>
</dbReference>
<protein>
    <recommendedName>
        <fullName evidence="4">Methionine--tRNA ligase, cytoplasmic</fullName>
        <ecNumber evidence="3">6.1.1.10</ecNumber>
    </recommendedName>
    <alternativeName>
        <fullName evidence="12">Methionyl-tRNA synthetase</fullName>
    </alternativeName>
</protein>
<keyword evidence="6 14" id="KW-0436">Ligase</keyword>
<evidence type="ECO:0000256" key="9">
    <source>
        <dbReference type="ARBA" id="ARBA00022884"/>
    </source>
</evidence>
<dbReference type="InterPro" id="IPR009068">
    <property type="entry name" value="uS15_NS1_RNA-bd_sf"/>
</dbReference>
<dbReference type="InterPro" id="IPR041872">
    <property type="entry name" value="Anticodon_Met"/>
</dbReference>
<dbReference type="PANTHER" id="PTHR45765:SF1">
    <property type="entry name" value="METHIONINE--TRNA LIGASE, CYTOPLASMIC"/>
    <property type="match status" value="1"/>
</dbReference>
<dbReference type="PROSITE" id="PS50405">
    <property type="entry name" value="GST_CTER"/>
    <property type="match status" value="1"/>
</dbReference>
<proteinExistence type="inferred from homology"/>
<evidence type="ECO:0000259" key="17">
    <source>
        <dbReference type="PROSITE" id="PS51185"/>
    </source>
</evidence>
<dbReference type="Pfam" id="PF19303">
    <property type="entry name" value="Anticodon_3"/>
    <property type="match status" value="1"/>
</dbReference>
<reference evidence="18 19" key="1">
    <citation type="submission" date="2020-08" db="EMBL/GenBank/DDBJ databases">
        <title>Aphidius gifuensis genome sequencing and assembly.</title>
        <authorList>
            <person name="Du Z."/>
        </authorList>
    </citation>
    <scope>NUCLEOTIDE SEQUENCE [LARGE SCALE GENOMIC DNA]</scope>
    <source>
        <strain evidence="18">YNYX2018</strain>
        <tissue evidence="18">Adults</tissue>
    </source>
</reference>
<dbReference type="GO" id="GO:0005524">
    <property type="term" value="F:ATP binding"/>
    <property type="evidence" value="ECO:0007669"/>
    <property type="project" value="UniProtKB-KW"/>
</dbReference>
<dbReference type="EMBL" id="JACMRX010000001">
    <property type="protein sequence ID" value="KAF7998224.1"/>
    <property type="molecule type" value="Genomic_DNA"/>
</dbReference>
<dbReference type="PROSITE" id="PS51185">
    <property type="entry name" value="WHEP_TRS_2"/>
    <property type="match status" value="3"/>
</dbReference>
<dbReference type="InterPro" id="IPR033911">
    <property type="entry name" value="MetRS_core"/>
</dbReference>
<dbReference type="InterPro" id="IPR036282">
    <property type="entry name" value="Glutathione-S-Trfase_C_sf"/>
</dbReference>
<keyword evidence="7 14" id="KW-0547">Nucleotide-binding</keyword>
<evidence type="ECO:0000256" key="13">
    <source>
        <dbReference type="ARBA" id="ARBA00047364"/>
    </source>
</evidence>
<dbReference type="CDD" id="cd00814">
    <property type="entry name" value="MetRS_core"/>
    <property type="match status" value="1"/>
</dbReference>
<dbReference type="PRINTS" id="PR01041">
    <property type="entry name" value="TRNASYNTHMET"/>
</dbReference>
<dbReference type="OrthoDB" id="5844513at2759"/>
<evidence type="ECO:0000256" key="2">
    <source>
        <dbReference type="ARBA" id="ARBA00005594"/>
    </source>
</evidence>
<evidence type="ECO:0000256" key="1">
    <source>
        <dbReference type="ARBA" id="ARBA00004496"/>
    </source>
</evidence>
<evidence type="ECO:0000313" key="18">
    <source>
        <dbReference type="EMBL" id="KAF7998224.1"/>
    </source>
</evidence>
<dbReference type="Gene3D" id="3.40.30.10">
    <property type="entry name" value="Glutaredoxin"/>
    <property type="match status" value="1"/>
</dbReference>
<evidence type="ECO:0000256" key="3">
    <source>
        <dbReference type="ARBA" id="ARBA00012838"/>
    </source>
</evidence>
<dbReference type="HAMAP" id="MF_00098">
    <property type="entry name" value="Met_tRNA_synth_type1"/>
    <property type="match status" value="1"/>
</dbReference>
<dbReference type="PANTHER" id="PTHR45765">
    <property type="entry name" value="METHIONINE--TRNA LIGASE"/>
    <property type="match status" value="1"/>
</dbReference>
<dbReference type="AlphaFoldDB" id="A0A835CWD0"/>
<feature type="region of interest" description="Disordered" evidence="15">
    <location>
        <begin position="810"/>
        <end position="830"/>
    </location>
</feature>
<dbReference type="SUPFAM" id="SSF47060">
    <property type="entry name" value="S15/NS1 RNA-binding domain"/>
    <property type="match status" value="3"/>
</dbReference>
<dbReference type="Gene3D" id="1.10.287.10">
    <property type="entry name" value="S15/NS1, RNA-binding"/>
    <property type="match status" value="3"/>
</dbReference>
<comment type="catalytic activity">
    <reaction evidence="13">
        <text>tRNA(Met) + L-methionine + ATP = L-methionyl-tRNA(Met) + AMP + diphosphate</text>
        <dbReference type="Rhea" id="RHEA:13481"/>
        <dbReference type="Rhea" id="RHEA-COMP:9667"/>
        <dbReference type="Rhea" id="RHEA-COMP:9698"/>
        <dbReference type="ChEBI" id="CHEBI:30616"/>
        <dbReference type="ChEBI" id="CHEBI:33019"/>
        <dbReference type="ChEBI" id="CHEBI:57844"/>
        <dbReference type="ChEBI" id="CHEBI:78442"/>
        <dbReference type="ChEBI" id="CHEBI:78530"/>
        <dbReference type="ChEBI" id="CHEBI:456215"/>
        <dbReference type="EC" id="6.1.1.10"/>
    </reaction>
</comment>
<dbReference type="EC" id="6.1.1.10" evidence="3"/>
<dbReference type="Gene3D" id="1.20.1050.10">
    <property type="match status" value="1"/>
</dbReference>
<dbReference type="GO" id="GO:0004825">
    <property type="term" value="F:methionine-tRNA ligase activity"/>
    <property type="evidence" value="ECO:0007669"/>
    <property type="project" value="UniProtKB-EC"/>
</dbReference>
<dbReference type="InterPro" id="IPR023458">
    <property type="entry name" value="Met-tRNA_ligase_1"/>
</dbReference>
<evidence type="ECO:0000256" key="7">
    <source>
        <dbReference type="ARBA" id="ARBA00022741"/>
    </source>
</evidence>
<keyword evidence="8 14" id="KW-0067">ATP-binding</keyword>
<evidence type="ECO:0000256" key="6">
    <source>
        <dbReference type="ARBA" id="ARBA00022598"/>
    </source>
</evidence>
<dbReference type="Gene3D" id="2.20.28.20">
    <property type="entry name" value="Methionyl-tRNA synthetase, Zn-domain"/>
    <property type="match status" value="1"/>
</dbReference>
<dbReference type="GO" id="GO:0006431">
    <property type="term" value="P:methionyl-tRNA aminoacylation"/>
    <property type="evidence" value="ECO:0007669"/>
    <property type="project" value="InterPro"/>
</dbReference>
<keyword evidence="10 14" id="KW-0648">Protein biosynthesis</keyword>
<organism evidence="18 19">
    <name type="scientific">Aphidius gifuensis</name>
    <name type="common">Parasitoid wasp</name>
    <dbReference type="NCBI Taxonomy" id="684658"/>
    <lineage>
        <taxon>Eukaryota</taxon>
        <taxon>Metazoa</taxon>
        <taxon>Ecdysozoa</taxon>
        <taxon>Arthropoda</taxon>
        <taxon>Hexapoda</taxon>
        <taxon>Insecta</taxon>
        <taxon>Pterygota</taxon>
        <taxon>Neoptera</taxon>
        <taxon>Endopterygota</taxon>
        <taxon>Hymenoptera</taxon>
        <taxon>Apocrita</taxon>
        <taxon>Ichneumonoidea</taxon>
        <taxon>Braconidae</taxon>
        <taxon>Aphidiinae</taxon>
        <taxon>Aphidius</taxon>
    </lineage>
</organism>
<evidence type="ECO:0000313" key="19">
    <source>
        <dbReference type="Proteomes" id="UP000639338"/>
    </source>
</evidence>
<comment type="caution">
    <text evidence="18">The sequence shown here is derived from an EMBL/GenBank/DDBJ whole genome shotgun (WGS) entry which is preliminary data.</text>
</comment>
<dbReference type="Pfam" id="PF09334">
    <property type="entry name" value="tRNA-synt_1g"/>
    <property type="match status" value="1"/>
</dbReference>
<dbReference type="GO" id="GO:0003723">
    <property type="term" value="F:RNA binding"/>
    <property type="evidence" value="ECO:0007669"/>
    <property type="project" value="UniProtKB-KW"/>
</dbReference>
<feature type="domain" description="WHEP-TRS" evidence="17">
    <location>
        <begin position="833"/>
        <end position="888"/>
    </location>
</feature>
<dbReference type="FunFam" id="2.20.28.20:FF:000001">
    <property type="entry name" value="Methionine--tRNA ligase"/>
    <property type="match status" value="1"/>
</dbReference>
<dbReference type="CDD" id="cd00939">
    <property type="entry name" value="MetRS_RNA"/>
    <property type="match status" value="3"/>
</dbReference>
<dbReference type="NCBIfam" id="NF001100">
    <property type="entry name" value="PRK00133.1"/>
    <property type="match status" value="1"/>
</dbReference>
<keyword evidence="19" id="KW-1185">Reference proteome</keyword>
<dbReference type="SUPFAM" id="SSF47616">
    <property type="entry name" value="GST C-terminal domain-like"/>
    <property type="match status" value="1"/>
</dbReference>
<dbReference type="Pfam" id="PF00458">
    <property type="entry name" value="WHEP-TRS"/>
    <property type="match status" value="3"/>
</dbReference>
<accession>A0A835CWD0</accession>